<reference evidence="1 2" key="1">
    <citation type="submission" date="2024-04" db="EMBL/GenBank/DDBJ databases">
        <authorList>
            <person name="Fracassetti M."/>
        </authorList>
    </citation>
    <scope>NUCLEOTIDE SEQUENCE [LARGE SCALE GENOMIC DNA]</scope>
</reference>
<sequence>MVAHLPCVKIIVGILKVHYNVLEGIMLSHGCPSALSKDWLWRFSELKSTRSKKGIMHSHGCPSALSEIAYSDFRSELQCPRKECAYQ</sequence>
<evidence type="ECO:0008006" key="3">
    <source>
        <dbReference type="Google" id="ProtNLM"/>
    </source>
</evidence>
<evidence type="ECO:0000313" key="1">
    <source>
        <dbReference type="EMBL" id="CAL1372748.1"/>
    </source>
</evidence>
<organism evidence="1 2">
    <name type="scientific">Linum trigynum</name>
    <dbReference type="NCBI Taxonomy" id="586398"/>
    <lineage>
        <taxon>Eukaryota</taxon>
        <taxon>Viridiplantae</taxon>
        <taxon>Streptophyta</taxon>
        <taxon>Embryophyta</taxon>
        <taxon>Tracheophyta</taxon>
        <taxon>Spermatophyta</taxon>
        <taxon>Magnoliopsida</taxon>
        <taxon>eudicotyledons</taxon>
        <taxon>Gunneridae</taxon>
        <taxon>Pentapetalae</taxon>
        <taxon>rosids</taxon>
        <taxon>fabids</taxon>
        <taxon>Malpighiales</taxon>
        <taxon>Linaceae</taxon>
        <taxon>Linum</taxon>
    </lineage>
</organism>
<protein>
    <recommendedName>
        <fullName evidence="3">HTH CENPB-type domain-containing protein</fullName>
    </recommendedName>
</protein>
<keyword evidence="2" id="KW-1185">Reference proteome</keyword>
<evidence type="ECO:0000313" key="2">
    <source>
        <dbReference type="Proteomes" id="UP001497516"/>
    </source>
</evidence>
<gene>
    <name evidence="1" type="ORF">LTRI10_LOCUS14727</name>
</gene>
<proteinExistence type="predicted"/>
<accession>A0AAV2DHS9</accession>
<dbReference type="Proteomes" id="UP001497516">
    <property type="component" value="Chromosome 2"/>
</dbReference>
<name>A0AAV2DHS9_9ROSI</name>
<dbReference type="AlphaFoldDB" id="A0AAV2DHS9"/>
<dbReference type="EMBL" id="OZ034815">
    <property type="protein sequence ID" value="CAL1372748.1"/>
    <property type="molecule type" value="Genomic_DNA"/>
</dbReference>